<dbReference type="AlphaFoldDB" id="A0A8J8SHS2"/>
<dbReference type="PROSITE" id="PS00211">
    <property type="entry name" value="ABC_TRANSPORTER_1"/>
    <property type="match status" value="1"/>
</dbReference>
<comment type="similarity">
    <text evidence="1">Belongs to the ABC transporter superfamily.</text>
</comment>
<dbReference type="CDD" id="cd03235">
    <property type="entry name" value="ABC_Metallic_Cations"/>
    <property type="match status" value="1"/>
</dbReference>
<evidence type="ECO:0000256" key="2">
    <source>
        <dbReference type="ARBA" id="ARBA00022448"/>
    </source>
</evidence>
<name>A0A8J8SHS2_9FIRM</name>
<dbReference type="GO" id="GO:0005524">
    <property type="term" value="F:ATP binding"/>
    <property type="evidence" value="ECO:0007669"/>
    <property type="project" value="UniProtKB-KW"/>
</dbReference>
<dbReference type="InterPro" id="IPR027417">
    <property type="entry name" value="P-loop_NTPase"/>
</dbReference>
<dbReference type="PANTHER" id="PTHR42734">
    <property type="entry name" value="METAL TRANSPORT SYSTEM ATP-BINDING PROTEIN TM_0124-RELATED"/>
    <property type="match status" value="1"/>
</dbReference>
<proteinExistence type="inferred from homology"/>
<keyword evidence="3" id="KW-0547">Nucleotide-binding</keyword>
<dbReference type="EMBL" id="CP058649">
    <property type="protein sequence ID" value="QUI23729.1"/>
    <property type="molecule type" value="Genomic_DNA"/>
</dbReference>
<dbReference type="KEGG" id="vpy:HZI73_16150"/>
<evidence type="ECO:0000256" key="1">
    <source>
        <dbReference type="ARBA" id="ARBA00005417"/>
    </source>
</evidence>
<organism evidence="6 7">
    <name type="scientific">Vallitalea pronyensis</name>
    <dbReference type="NCBI Taxonomy" id="1348613"/>
    <lineage>
        <taxon>Bacteria</taxon>
        <taxon>Bacillati</taxon>
        <taxon>Bacillota</taxon>
        <taxon>Clostridia</taxon>
        <taxon>Lachnospirales</taxon>
        <taxon>Vallitaleaceae</taxon>
        <taxon>Vallitalea</taxon>
    </lineage>
</organism>
<dbReference type="InterPro" id="IPR003439">
    <property type="entry name" value="ABC_transporter-like_ATP-bd"/>
</dbReference>
<dbReference type="SUPFAM" id="SSF52540">
    <property type="entry name" value="P-loop containing nucleoside triphosphate hydrolases"/>
    <property type="match status" value="1"/>
</dbReference>
<dbReference type="InterPro" id="IPR017871">
    <property type="entry name" value="ABC_transporter-like_CS"/>
</dbReference>
<dbReference type="SMART" id="SM00382">
    <property type="entry name" value="AAA"/>
    <property type="match status" value="1"/>
</dbReference>
<evidence type="ECO:0000259" key="5">
    <source>
        <dbReference type="PROSITE" id="PS50893"/>
    </source>
</evidence>
<dbReference type="PROSITE" id="PS50893">
    <property type="entry name" value="ABC_TRANSPORTER_2"/>
    <property type="match status" value="1"/>
</dbReference>
<protein>
    <submittedName>
        <fullName evidence="6">ABC transporter ATP-binding protein</fullName>
    </submittedName>
</protein>
<dbReference type="GO" id="GO:0016887">
    <property type="term" value="F:ATP hydrolysis activity"/>
    <property type="evidence" value="ECO:0007669"/>
    <property type="project" value="InterPro"/>
</dbReference>
<dbReference type="InterPro" id="IPR003593">
    <property type="entry name" value="AAA+_ATPase"/>
</dbReference>
<dbReference type="InterPro" id="IPR050153">
    <property type="entry name" value="Metal_Ion_Import_ABC"/>
</dbReference>
<dbReference type="RefSeq" id="WP_212694415.1">
    <property type="nucleotide sequence ID" value="NZ_CP058649.1"/>
</dbReference>
<accession>A0A8J8SHS2</accession>
<reference evidence="6" key="1">
    <citation type="submission" date="2020-07" db="EMBL/GenBank/DDBJ databases">
        <title>Vallitalea pronyensis genome.</title>
        <authorList>
            <person name="Postec A."/>
        </authorList>
    </citation>
    <scope>NUCLEOTIDE SEQUENCE</scope>
    <source>
        <strain evidence="6">FatNI3</strain>
    </source>
</reference>
<evidence type="ECO:0000313" key="7">
    <source>
        <dbReference type="Proteomes" id="UP000683246"/>
    </source>
</evidence>
<dbReference type="Pfam" id="PF00005">
    <property type="entry name" value="ABC_tran"/>
    <property type="match status" value="1"/>
</dbReference>
<dbReference type="Gene3D" id="3.40.50.300">
    <property type="entry name" value="P-loop containing nucleotide triphosphate hydrolases"/>
    <property type="match status" value="1"/>
</dbReference>
<gene>
    <name evidence="6" type="ORF">HZI73_16150</name>
</gene>
<keyword evidence="4 6" id="KW-0067">ATP-binding</keyword>
<evidence type="ECO:0000256" key="4">
    <source>
        <dbReference type="ARBA" id="ARBA00022840"/>
    </source>
</evidence>
<sequence>MSLIDIRDLTIYYKSYCALDHVNLRIESGDFVGIVGPNGSGKTTLVKSIFGYIQPHEGSVTVKPNTVIGYVPQFSTFNPHFPINVFEVVLNGTLPSPIRYFYHYTEKNKADVKAILNQLKITHLTKKPINQLSGGQLQKVLIARALVTHPDLLILDEPTASLDVDAKEDIYRLLAKLNKEMTILLVSHDISMMKHYVKTFACVNQSLHIHDNNDQLDFAHFEDLY</sequence>
<keyword evidence="2" id="KW-0813">Transport</keyword>
<evidence type="ECO:0000313" key="6">
    <source>
        <dbReference type="EMBL" id="QUI23729.1"/>
    </source>
</evidence>
<evidence type="ECO:0000256" key="3">
    <source>
        <dbReference type="ARBA" id="ARBA00022741"/>
    </source>
</evidence>
<keyword evidence="7" id="KW-1185">Reference proteome</keyword>
<feature type="domain" description="ABC transporter" evidence="5">
    <location>
        <begin position="4"/>
        <end position="223"/>
    </location>
</feature>
<dbReference type="PANTHER" id="PTHR42734:SF17">
    <property type="entry name" value="METAL TRANSPORT SYSTEM ATP-BINDING PROTEIN TM_0124-RELATED"/>
    <property type="match status" value="1"/>
</dbReference>
<dbReference type="Proteomes" id="UP000683246">
    <property type="component" value="Chromosome"/>
</dbReference>